<keyword evidence="10" id="KW-0378">Hydrolase</keyword>
<keyword evidence="5 8" id="KW-0408">Iron</keyword>
<feature type="binding site" evidence="8">
    <location>
        <position position="180"/>
    </location>
    <ligand>
        <name>substrate</name>
    </ligand>
</feature>
<dbReference type="GO" id="GO:0005506">
    <property type="term" value="F:iron ion binding"/>
    <property type="evidence" value="ECO:0007669"/>
    <property type="project" value="UniProtKB-UniRule"/>
</dbReference>
<evidence type="ECO:0000256" key="8">
    <source>
        <dbReference type="HAMAP-Rule" id="MF_01445"/>
    </source>
</evidence>
<dbReference type="SUPFAM" id="SSF53067">
    <property type="entry name" value="Actin-like ATPase domain"/>
    <property type="match status" value="1"/>
</dbReference>
<dbReference type="AlphaFoldDB" id="E8T1V9"/>
<evidence type="ECO:0000256" key="7">
    <source>
        <dbReference type="ARBA" id="ARBA00048117"/>
    </source>
</evidence>
<dbReference type="InterPro" id="IPR000905">
    <property type="entry name" value="Gcp-like_dom"/>
</dbReference>
<dbReference type="GO" id="GO:0002949">
    <property type="term" value="P:tRNA threonylcarbamoyladenosine modification"/>
    <property type="evidence" value="ECO:0007669"/>
    <property type="project" value="UniProtKB-UniRule"/>
</dbReference>
<dbReference type="EMBL" id="CP002444">
    <property type="protein sequence ID" value="ADU96854.1"/>
    <property type="molecule type" value="Genomic_DNA"/>
</dbReference>
<feature type="binding site" evidence="8">
    <location>
        <position position="294"/>
    </location>
    <ligand>
        <name>Fe cation</name>
        <dbReference type="ChEBI" id="CHEBI:24875"/>
    </ligand>
</feature>
<name>E8T1V9_THEA1</name>
<dbReference type="Proteomes" id="UP000006362">
    <property type="component" value="Chromosome"/>
</dbReference>
<feature type="binding site" evidence="8">
    <location>
        <position position="184"/>
    </location>
    <ligand>
        <name>substrate</name>
    </ligand>
</feature>
<evidence type="ECO:0000313" key="11">
    <source>
        <dbReference type="Proteomes" id="UP000006362"/>
    </source>
</evidence>
<evidence type="ECO:0000313" key="10">
    <source>
        <dbReference type="EMBL" id="ADU96854.1"/>
    </source>
</evidence>
<feature type="binding site" evidence="8">
    <location>
        <position position="266"/>
    </location>
    <ligand>
        <name>substrate</name>
    </ligand>
</feature>
<comment type="function">
    <text evidence="8">Required for the formation of a threonylcarbamoyl group on adenosine at position 37 (t(6)A37) in tRNAs that read codons beginning with adenine. Is involved in the transfer of the threonylcarbamoyl moiety of threonylcarbamoyl-AMP (TC-AMP) to the N6 group of A37, together with TsaE and TsaB. TsaD likely plays a direct catalytic role in this reaction.</text>
</comment>
<comment type="similarity">
    <text evidence="8">Belongs to the KAE1 / TsaD family.</text>
</comment>
<comment type="cofactor">
    <cofactor evidence="8">
        <name>Fe(2+)</name>
        <dbReference type="ChEBI" id="CHEBI:29033"/>
    </cofactor>
    <text evidence="8">Binds 1 Fe(2+) ion per subunit.</text>
</comment>
<evidence type="ECO:0000256" key="5">
    <source>
        <dbReference type="ARBA" id="ARBA00023004"/>
    </source>
</evidence>
<feature type="binding site" evidence="8">
    <location>
        <position position="116"/>
    </location>
    <ligand>
        <name>Fe cation</name>
        <dbReference type="ChEBI" id="CHEBI:24875"/>
    </ligand>
</feature>
<dbReference type="Pfam" id="PF00814">
    <property type="entry name" value="TsaD"/>
    <property type="match status" value="1"/>
</dbReference>
<dbReference type="InterPro" id="IPR043129">
    <property type="entry name" value="ATPase_NBD"/>
</dbReference>
<sequence length="328" mass="35132">MLVLGIDTSCDDTSVAVYRADTGRVLSNVVSSQYEFHAPFGGVVPEVAARRHAEQIDAVFNAALKEAGVEPKELNLVATTNRPGLLPALLVGLTFGKGLSFRLGIPFKAVHHIEAHLLSPFIGREPPFPFIGLVVSGGHTVIVVAEKLGKYKVVGKTLDDAVGEAYDKVAKLLSLGYPGGPAIDRLYRSYRGELLKLPKPKVKGLDFSFSGIKTATRRLFEQGAPAVQVAASFQETAVDYLVEKLKKAVKEVGVKRVAVAGGVSANSLLRERLLTLKEEKGIELHLAPLEFTSDNGAMVAYTGYLRFLLEGADPLTVGAQARSPIDEG</sequence>
<dbReference type="GO" id="GO:0006508">
    <property type="term" value="P:proteolysis"/>
    <property type="evidence" value="ECO:0007669"/>
    <property type="project" value="UniProtKB-KW"/>
</dbReference>
<keyword evidence="1 8" id="KW-0963">Cytoplasm</keyword>
<dbReference type="InterPro" id="IPR017861">
    <property type="entry name" value="KAE1/TsaD"/>
</dbReference>
<dbReference type="GO" id="GO:0008233">
    <property type="term" value="F:peptidase activity"/>
    <property type="evidence" value="ECO:0007669"/>
    <property type="project" value="UniProtKB-KW"/>
</dbReference>
<accession>E8T1V9</accession>
<gene>
    <name evidence="8" type="primary">tsaD</name>
    <name evidence="10" type="ordered locus">Theam_0887</name>
</gene>
<comment type="subcellular location">
    <subcellularLocation>
        <location evidence="8">Cytoplasm</location>
    </subcellularLocation>
</comment>
<keyword evidence="11" id="KW-1185">Reference proteome</keyword>
<feature type="binding site" evidence="8">
    <location>
        <position position="167"/>
    </location>
    <ligand>
        <name>substrate</name>
    </ligand>
</feature>
<dbReference type="HOGENOM" id="CLU_023208_0_2_0"/>
<dbReference type="NCBIfam" id="TIGR03723">
    <property type="entry name" value="T6A_TsaD_YgjD"/>
    <property type="match status" value="1"/>
</dbReference>
<keyword evidence="2 8" id="KW-0808">Transferase</keyword>
<comment type="catalytic activity">
    <reaction evidence="7 8">
        <text>L-threonylcarbamoyladenylate + adenosine(37) in tRNA = N(6)-L-threonylcarbamoyladenosine(37) in tRNA + AMP + H(+)</text>
        <dbReference type="Rhea" id="RHEA:37059"/>
        <dbReference type="Rhea" id="RHEA-COMP:10162"/>
        <dbReference type="Rhea" id="RHEA-COMP:10163"/>
        <dbReference type="ChEBI" id="CHEBI:15378"/>
        <dbReference type="ChEBI" id="CHEBI:73682"/>
        <dbReference type="ChEBI" id="CHEBI:74411"/>
        <dbReference type="ChEBI" id="CHEBI:74418"/>
        <dbReference type="ChEBI" id="CHEBI:456215"/>
        <dbReference type="EC" id="2.3.1.234"/>
    </reaction>
</comment>
<keyword evidence="4 8" id="KW-0479">Metal-binding</keyword>
<dbReference type="InterPro" id="IPR022450">
    <property type="entry name" value="TsaD"/>
</dbReference>
<dbReference type="KEGG" id="tam:Theam_0887"/>
<dbReference type="CDD" id="cd24133">
    <property type="entry name" value="ASKHA_NBD_TsaD_bac"/>
    <property type="match status" value="1"/>
</dbReference>
<evidence type="ECO:0000256" key="6">
    <source>
        <dbReference type="ARBA" id="ARBA00023315"/>
    </source>
</evidence>
<dbReference type="FunFam" id="3.30.420.40:FF:000040">
    <property type="entry name" value="tRNA N6-adenosine threonylcarbamoyltransferase"/>
    <property type="match status" value="1"/>
</dbReference>
<evidence type="ECO:0000256" key="4">
    <source>
        <dbReference type="ARBA" id="ARBA00022723"/>
    </source>
</evidence>
<feature type="binding site" evidence="8">
    <location>
        <position position="112"/>
    </location>
    <ligand>
        <name>Fe cation</name>
        <dbReference type="ChEBI" id="CHEBI:24875"/>
    </ligand>
</feature>
<keyword evidence="6 8" id="KW-0012">Acyltransferase</keyword>
<dbReference type="Gene3D" id="3.30.420.40">
    <property type="match status" value="2"/>
</dbReference>
<dbReference type="PANTHER" id="PTHR11735:SF6">
    <property type="entry name" value="TRNA N6-ADENOSINE THREONYLCARBAMOYLTRANSFERASE, MITOCHONDRIAL"/>
    <property type="match status" value="1"/>
</dbReference>
<dbReference type="GO" id="GO:0061711">
    <property type="term" value="F:tRNA N(6)-L-threonylcarbamoyladenine synthase activity"/>
    <property type="evidence" value="ECO:0007669"/>
    <property type="project" value="UniProtKB-EC"/>
</dbReference>
<evidence type="ECO:0000256" key="1">
    <source>
        <dbReference type="ARBA" id="ARBA00022490"/>
    </source>
</evidence>
<dbReference type="HAMAP" id="MF_01445">
    <property type="entry name" value="TsaD"/>
    <property type="match status" value="1"/>
</dbReference>
<reference evidence="10" key="1">
    <citation type="submission" date="2011-01" db="EMBL/GenBank/DDBJ databases">
        <title>Complete sequence of chromosome of Thermovibrio ammonificans HB-1.</title>
        <authorList>
            <consortium name="US DOE Joint Genome Institute"/>
            <person name="Lucas S."/>
            <person name="Copeland A."/>
            <person name="Lapidus A."/>
            <person name="Cheng J.-F."/>
            <person name="Goodwin L."/>
            <person name="Pitluck S."/>
            <person name="Davenport K."/>
            <person name="Detter J.C."/>
            <person name="Han C."/>
            <person name="Tapia R."/>
            <person name="Land M."/>
            <person name="Hauser L."/>
            <person name="Kyrpides N."/>
            <person name="Ivanova N."/>
            <person name="Ovchinnikova G."/>
            <person name="Vetriani C."/>
            <person name="Woyke T."/>
        </authorList>
    </citation>
    <scope>NUCLEOTIDE SEQUENCE [LARGE SCALE GENOMIC DNA]</scope>
    <source>
        <strain evidence="10">HB-1</strain>
    </source>
</reference>
<proteinExistence type="inferred from homology"/>
<feature type="domain" description="Gcp-like" evidence="9">
    <location>
        <begin position="25"/>
        <end position="301"/>
    </location>
</feature>
<dbReference type="OrthoDB" id="9806197at2"/>
<dbReference type="PRINTS" id="PR00789">
    <property type="entry name" value="OSIALOPTASE"/>
</dbReference>
<dbReference type="RefSeq" id="WP_013537640.1">
    <property type="nucleotide sequence ID" value="NC_014926.1"/>
</dbReference>
<feature type="binding site" evidence="8">
    <location>
        <begin position="134"/>
        <end position="138"/>
    </location>
    <ligand>
        <name>substrate</name>
    </ligand>
</feature>
<dbReference type="PANTHER" id="PTHR11735">
    <property type="entry name" value="TRNA N6-ADENOSINE THREONYLCARBAMOYLTRANSFERASE"/>
    <property type="match status" value="1"/>
</dbReference>
<dbReference type="EC" id="2.3.1.234" evidence="8"/>
<organism evidence="10 11">
    <name type="scientific">Thermovibrio ammonificans (strain DSM 15698 / JCM 12110 / HB-1)</name>
    <dbReference type="NCBI Taxonomy" id="648996"/>
    <lineage>
        <taxon>Bacteria</taxon>
        <taxon>Pseudomonadati</taxon>
        <taxon>Aquificota</taxon>
        <taxon>Aquificia</taxon>
        <taxon>Desulfurobacteriales</taxon>
        <taxon>Desulfurobacteriaceae</taxon>
        <taxon>Thermovibrio</taxon>
    </lineage>
</organism>
<dbReference type="eggNOG" id="COG0533">
    <property type="taxonomic scope" value="Bacteria"/>
</dbReference>
<dbReference type="STRING" id="648996.Theam_0887"/>
<dbReference type="GO" id="GO:0005737">
    <property type="term" value="C:cytoplasm"/>
    <property type="evidence" value="ECO:0007669"/>
    <property type="project" value="UniProtKB-SubCell"/>
</dbReference>
<protein>
    <recommendedName>
        <fullName evidence="8">tRNA N6-adenosine threonylcarbamoyltransferase</fullName>
        <ecNumber evidence="8">2.3.1.234</ecNumber>
    </recommendedName>
    <alternativeName>
        <fullName evidence="8">N6-L-threonylcarbamoyladenine synthase</fullName>
        <shortName evidence="8">t(6)A synthase</shortName>
    </alternativeName>
    <alternativeName>
        <fullName evidence="8">t(6)A37 threonylcarbamoyladenosine biosynthesis protein TsaD</fullName>
    </alternativeName>
    <alternativeName>
        <fullName evidence="8">tRNA threonylcarbamoyladenosine biosynthesis protein TsaD</fullName>
    </alternativeName>
</protein>
<evidence type="ECO:0000256" key="3">
    <source>
        <dbReference type="ARBA" id="ARBA00022694"/>
    </source>
</evidence>
<keyword evidence="3 8" id="KW-0819">tRNA processing</keyword>
<evidence type="ECO:0000256" key="2">
    <source>
        <dbReference type="ARBA" id="ARBA00022679"/>
    </source>
</evidence>
<dbReference type="NCBIfam" id="TIGR00329">
    <property type="entry name" value="gcp_kae1"/>
    <property type="match status" value="1"/>
</dbReference>
<evidence type="ECO:0000259" key="9">
    <source>
        <dbReference type="Pfam" id="PF00814"/>
    </source>
</evidence>